<feature type="region of interest" description="Disordered" evidence="1">
    <location>
        <begin position="78"/>
        <end position="107"/>
    </location>
</feature>
<dbReference type="EMBL" id="AM180089">
    <property type="protein sequence ID" value="CAJ51125.1"/>
    <property type="molecule type" value="Genomic_DNA"/>
</dbReference>
<dbReference type="Proteomes" id="UP000001975">
    <property type="component" value="Plasmid PL47"/>
</dbReference>
<feature type="compositionally biased region" description="Low complexity" evidence="1">
    <location>
        <begin position="94"/>
        <end position="107"/>
    </location>
</feature>
<evidence type="ECO:0000256" key="1">
    <source>
        <dbReference type="SAM" id="MobiDB-lite"/>
    </source>
</evidence>
<keyword evidence="2" id="KW-0812">Transmembrane</keyword>
<organism evidence="3 4">
    <name type="scientific">Haloquadratum walsbyi (strain DSM 16790 / HBSQ001)</name>
    <dbReference type="NCBI Taxonomy" id="362976"/>
    <lineage>
        <taxon>Archaea</taxon>
        <taxon>Methanobacteriati</taxon>
        <taxon>Methanobacteriota</taxon>
        <taxon>Stenosarchaea group</taxon>
        <taxon>Halobacteria</taxon>
        <taxon>Halobacteriales</taxon>
        <taxon>Haloferacaceae</taxon>
        <taxon>Haloquadratum</taxon>
    </lineage>
</organism>
<dbReference type="RefSeq" id="WP_011572937.1">
    <property type="nucleotide sequence ID" value="NC_008213.1"/>
</dbReference>
<evidence type="ECO:0000313" key="3">
    <source>
        <dbReference type="EMBL" id="CAJ51125.1"/>
    </source>
</evidence>
<feature type="transmembrane region" description="Helical" evidence="2">
    <location>
        <begin position="12"/>
        <end position="37"/>
    </location>
</feature>
<protein>
    <submittedName>
        <fullName evidence="3">Uncharacterized protein</fullName>
    </submittedName>
</protein>
<keyword evidence="2" id="KW-0472">Membrane</keyword>
<geneLocation type="plasmid" evidence="3 4">
    <name>PL47</name>
</geneLocation>
<dbReference type="HOGENOM" id="CLU_175271_0_0_2"/>
<dbReference type="GeneID" id="4171397"/>
<name>Q18DE2_HALWD</name>
<reference evidence="3 4" key="1">
    <citation type="journal article" date="2006" name="BMC Genomics">
        <title>The genome of the square archaeon Haloquadratum walsbyi: life at the limits of water activity.</title>
        <authorList>
            <person name="Bolhuis H.H."/>
            <person name="Palm P.P."/>
            <person name="Wende A.W."/>
            <person name="Falb M.M."/>
            <person name="Rampp M.M."/>
            <person name="Rodriguez-Valera F.F."/>
            <person name="Pfeiffer F.F."/>
            <person name="Oesterhelt D.D."/>
        </authorList>
    </citation>
    <scope>NUCLEOTIDE SEQUENCE [LARGE SCALE GENOMIC DNA]</scope>
    <source>
        <strain evidence="4">DSM 16790 / HBSQ001</strain>
        <plasmid evidence="4">Plasmid PL47</plasmid>
    </source>
</reference>
<accession>Q18DE2</accession>
<evidence type="ECO:0000256" key="2">
    <source>
        <dbReference type="SAM" id="Phobius"/>
    </source>
</evidence>
<keyword evidence="4" id="KW-1185">Reference proteome</keyword>
<proteinExistence type="predicted"/>
<dbReference type="KEGG" id="hwa:HQ_4035A"/>
<feature type="transmembrane region" description="Helical" evidence="2">
    <location>
        <begin position="43"/>
        <end position="65"/>
    </location>
</feature>
<sequence length="107" mass="11059">MANVSPIDGIKYGFNLLAYFVAVLGAGAVVSLIGWALRDTSSILGGLILLVGLLILFAGQAGVLYKVIADGVETGVLSAEDSTPDDSSTQIRQSPEPSETTSESDSR</sequence>
<dbReference type="AlphaFoldDB" id="Q18DE2"/>
<dbReference type="eggNOG" id="arCOG09397">
    <property type="taxonomic scope" value="Archaea"/>
</dbReference>
<keyword evidence="3" id="KW-0614">Plasmid</keyword>
<gene>
    <name evidence="3" type="ordered locus">HQ_4035A</name>
</gene>
<evidence type="ECO:0000313" key="4">
    <source>
        <dbReference type="Proteomes" id="UP000001975"/>
    </source>
</evidence>
<keyword evidence="2" id="KW-1133">Transmembrane helix</keyword>